<gene>
    <name evidence="1" type="ORF">C8N30_3353</name>
</gene>
<reference evidence="1 2" key="1">
    <citation type="submission" date="2018-09" db="EMBL/GenBank/DDBJ databases">
        <title>Genomic Encyclopedia of Archaeal and Bacterial Type Strains, Phase II (KMG-II): from individual species to whole genera.</title>
        <authorList>
            <person name="Goeker M."/>
        </authorList>
    </citation>
    <scope>NUCLEOTIDE SEQUENCE [LARGE SCALE GENOMIC DNA]</scope>
    <source>
        <strain evidence="1 2">DSM 11458</strain>
    </source>
</reference>
<name>A0A420DJ60_9RHOB</name>
<accession>A0A420DJ60</accession>
<dbReference type="RefSeq" id="WP_025061730.1">
    <property type="nucleotide sequence ID" value="NZ_RAQK01000002.1"/>
</dbReference>
<organism evidence="1 2">
    <name type="scientific">Sulfitobacter guttiformis</name>
    <dbReference type="NCBI Taxonomy" id="74349"/>
    <lineage>
        <taxon>Bacteria</taxon>
        <taxon>Pseudomonadati</taxon>
        <taxon>Pseudomonadota</taxon>
        <taxon>Alphaproteobacteria</taxon>
        <taxon>Rhodobacterales</taxon>
        <taxon>Roseobacteraceae</taxon>
        <taxon>Sulfitobacter</taxon>
    </lineage>
</organism>
<evidence type="ECO:0000313" key="1">
    <source>
        <dbReference type="EMBL" id="RKE94235.1"/>
    </source>
</evidence>
<dbReference type="EMBL" id="RAQK01000002">
    <property type="protein sequence ID" value="RKE94235.1"/>
    <property type="molecule type" value="Genomic_DNA"/>
</dbReference>
<dbReference type="STRING" id="1443111.Z949_1133"/>
<proteinExistence type="predicted"/>
<keyword evidence="2" id="KW-1185">Reference proteome</keyword>
<dbReference type="Proteomes" id="UP000284407">
    <property type="component" value="Unassembled WGS sequence"/>
</dbReference>
<protein>
    <submittedName>
        <fullName evidence="1">Uncharacterized protein</fullName>
    </submittedName>
</protein>
<dbReference type="AlphaFoldDB" id="A0A420DJ60"/>
<comment type="caution">
    <text evidence="1">The sequence shown here is derived from an EMBL/GenBank/DDBJ whole genome shotgun (WGS) entry which is preliminary data.</text>
</comment>
<sequence length="123" mass="12557">MFSVVATSHGFAGLKLACATDGGSTSAEPVFSFVLLCLPASIMAATNPDYARHSMTIFTSLKADRAATIGVIRSGAVHLGNNLLGAKAKVGLDVNAVVTQIPNIVGKLLPKRGGGSALLIRAH</sequence>
<evidence type="ECO:0000313" key="2">
    <source>
        <dbReference type="Proteomes" id="UP000284407"/>
    </source>
</evidence>